<evidence type="ECO:0000313" key="1">
    <source>
        <dbReference type="EMBL" id="CAA9243784.1"/>
    </source>
</evidence>
<gene>
    <name evidence="1" type="ORF">AVDCRST_MAG92-1673</name>
</gene>
<dbReference type="AlphaFoldDB" id="A0A6J4I8F1"/>
<accession>A0A6J4I8F1</accession>
<reference evidence="1" key="1">
    <citation type="submission" date="2020-02" db="EMBL/GenBank/DDBJ databases">
        <authorList>
            <person name="Meier V. D."/>
        </authorList>
    </citation>
    <scope>NUCLEOTIDE SEQUENCE</scope>
    <source>
        <strain evidence="1">AVDCRST_MAG92</strain>
    </source>
</reference>
<sequence>MVKQLIPILYVTVLNRNLCKVALPCYPLPKFNAISKEIARTTNK</sequence>
<dbReference type="EMBL" id="CADCTM010000247">
    <property type="protein sequence ID" value="CAA9243784.1"/>
    <property type="molecule type" value="Genomic_DNA"/>
</dbReference>
<protein>
    <submittedName>
        <fullName evidence="1">Uncharacterized protein</fullName>
    </submittedName>
</protein>
<name>A0A6J4I8F1_9CYAN</name>
<proteinExistence type="predicted"/>
<organism evidence="1">
    <name type="scientific">uncultured Coleofasciculus sp</name>
    <dbReference type="NCBI Taxonomy" id="1267456"/>
    <lineage>
        <taxon>Bacteria</taxon>
        <taxon>Bacillati</taxon>
        <taxon>Cyanobacteriota</taxon>
        <taxon>Cyanophyceae</taxon>
        <taxon>Coleofasciculales</taxon>
        <taxon>Coleofasciculaceae</taxon>
        <taxon>Coleofasciculus</taxon>
        <taxon>environmental samples</taxon>
    </lineage>
</organism>